<keyword evidence="3" id="KW-1185">Reference proteome</keyword>
<evidence type="ECO:0000313" key="2">
    <source>
        <dbReference type="EMBL" id="GGK40842.1"/>
    </source>
</evidence>
<reference evidence="2" key="2">
    <citation type="submission" date="2020-09" db="EMBL/GenBank/DDBJ databases">
        <authorList>
            <person name="Sun Q."/>
            <person name="Zhou Y."/>
        </authorList>
    </citation>
    <scope>NUCLEOTIDE SEQUENCE</scope>
    <source>
        <strain evidence="2">CGMCC 4.7278</strain>
    </source>
</reference>
<dbReference type="EMBL" id="BMMW01000001">
    <property type="protein sequence ID" value="GGK40842.1"/>
    <property type="molecule type" value="Genomic_DNA"/>
</dbReference>
<feature type="region of interest" description="Disordered" evidence="1">
    <location>
        <begin position="44"/>
        <end position="63"/>
    </location>
</feature>
<name>A0A917QCJ2_9NOCA</name>
<organism evidence="2 3">
    <name type="scientific">Nocardia camponoti</name>
    <dbReference type="NCBI Taxonomy" id="1616106"/>
    <lineage>
        <taxon>Bacteria</taxon>
        <taxon>Bacillati</taxon>
        <taxon>Actinomycetota</taxon>
        <taxon>Actinomycetes</taxon>
        <taxon>Mycobacteriales</taxon>
        <taxon>Nocardiaceae</taxon>
        <taxon>Nocardia</taxon>
    </lineage>
</organism>
<proteinExistence type="predicted"/>
<dbReference type="Proteomes" id="UP000612956">
    <property type="component" value="Unassembled WGS sequence"/>
</dbReference>
<protein>
    <submittedName>
        <fullName evidence="2">Uncharacterized protein</fullName>
    </submittedName>
</protein>
<accession>A0A917QCJ2</accession>
<dbReference type="AlphaFoldDB" id="A0A917QCJ2"/>
<sequence length="63" mass="6760">MLAVTITDPPTMPLRILCLDPELGPIEIDPTRAARNTVTGVFGADETSPWRARRSAENSAVAP</sequence>
<comment type="caution">
    <text evidence="2">The sequence shown here is derived from an EMBL/GenBank/DDBJ whole genome shotgun (WGS) entry which is preliminary data.</text>
</comment>
<evidence type="ECO:0000256" key="1">
    <source>
        <dbReference type="SAM" id="MobiDB-lite"/>
    </source>
</evidence>
<evidence type="ECO:0000313" key="3">
    <source>
        <dbReference type="Proteomes" id="UP000612956"/>
    </source>
</evidence>
<reference evidence="2" key="1">
    <citation type="journal article" date="2014" name="Int. J. Syst. Evol. Microbiol.">
        <title>Complete genome sequence of Corynebacterium casei LMG S-19264T (=DSM 44701T), isolated from a smear-ripened cheese.</title>
        <authorList>
            <consortium name="US DOE Joint Genome Institute (JGI-PGF)"/>
            <person name="Walter F."/>
            <person name="Albersmeier A."/>
            <person name="Kalinowski J."/>
            <person name="Ruckert C."/>
        </authorList>
    </citation>
    <scope>NUCLEOTIDE SEQUENCE</scope>
    <source>
        <strain evidence="2">CGMCC 4.7278</strain>
    </source>
</reference>
<gene>
    <name evidence="2" type="ORF">GCM10011591_10580</name>
</gene>